<keyword evidence="1" id="KW-1133">Transmembrane helix</keyword>
<keyword evidence="1" id="KW-0812">Transmembrane</keyword>
<reference evidence="2" key="1">
    <citation type="submission" date="2022-07" db="EMBL/GenBank/DDBJ databases">
        <title>Description and genome-wide analysis of Profundicola chukchiensis gen. nov., sp. nov., marine bacteria isolated from bottom sediments of the Chukchi Sea.</title>
        <authorList>
            <person name="Romanenko L."/>
            <person name="Otstavnykh N."/>
            <person name="Kurilenko V."/>
            <person name="Eremeev V."/>
            <person name="Velansky P."/>
            <person name="Mikhailov V."/>
            <person name="Isaeva M."/>
        </authorList>
    </citation>
    <scope>NUCLEOTIDE SEQUENCE</scope>
    <source>
        <strain evidence="2">KMM 9713</strain>
    </source>
</reference>
<dbReference type="RefSeq" id="WP_304420529.1">
    <property type="nucleotide sequence ID" value="NZ_JANCMU010000002.1"/>
</dbReference>
<organism evidence="2 3">
    <name type="scientific">Profundicola chukchiensis</name>
    <dbReference type="NCBI Taxonomy" id="2961959"/>
    <lineage>
        <taxon>Bacteria</taxon>
        <taxon>Pseudomonadati</taxon>
        <taxon>Bacteroidota</taxon>
        <taxon>Flavobacteriia</taxon>
        <taxon>Flavobacteriales</taxon>
        <taxon>Weeksellaceae</taxon>
        <taxon>Profundicola</taxon>
    </lineage>
</organism>
<accession>A0A9X4MZS5</accession>
<evidence type="ECO:0000256" key="1">
    <source>
        <dbReference type="SAM" id="Phobius"/>
    </source>
</evidence>
<keyword evidence="3" id="KW-1185">Reference proteome</keyword>
<dbReference type="Proteomes" id="UP001152599">
    <property type="component" value="Unassembled WGS sequence"/>
</dbReference>
<gene>
    <name evidence="2" type="ORF">NMK71_06315</name>
</gene>
<evidence type="ECO:0000313" key="3">
    <source>
        <dbReference type="Proteomes" id="UP001152599"/>
    </source>
</evidence>
<dbReference type="AlphaFoldDB" id="A0A9X4MZS5"/>
<dbReference type="EMBL" id="JANCMU010000002">
    <property type="protein sequence ID" value="MDG4946022.1"/>
    <property type="molecule type" value="Genomic_DNA"/>
</dbReference>
<sequence length="49" mass="4886">MAVFVFSSVVSATGFVAGVDEAGDDVACAWVSVLAFGCAVGLAFSVLNK</sequence>
<name>A0A9X4MZS5_9FLAO</name>
<feature type="transmembrane region" description="Helical" evidence="1">
    <location>
        <begin position="28"/>
        <end position="47"/>
    </location>
</feature>
<evidence type="ECO:0000313" key="2">
    <source>
        <dbReference type="EMBL" id="MDG4946022.1"/>
    </source>
</evidence>
<proteinExistence type="predicted"/>
<keyword evidence="1" id="KW-0472">Membrane</keyword>
<comment type="caution">
    <text evidence="2">The sequence shown here is derived from an EMBL/GenBank/DDBJ whole genome shotgun (WGS) entry which is preliminary data.</text>
</comment>
<protein>
    <submittedName>
        <fullName evidence="2">Uncharacterized protein</fullName>
    </submittedName>
</protein>